<dbReference type="STRING" id="268739.Nmlp_3468"/>
<dbReference type="eggNOG" id="arCOG08910">
    <property type="taxonomic scope" value="Archaea"/>
</dbReference>
<evidence type="ECO:0000313" key="2">
    <source>
        <dbReference type="EMBL" id="CCQ37595.1"/>
    </source>
</evidence>
<dbReference type="AlphaFoldDB" id="M1XT51"/>
<dbReference type="HOGENOM" id="CLU_214143_0_0_2"/>
<gene>
    <name evidence="2" type="ordered locus">Nmlp_3468</name>
</gene>
<name>M1XT51_NATM8</name>
<dbReference type="EMBL" id="HF582854">
    <property type="protein sequence ID" value="CCQ37595.1"/>
    <property type="molecule type" value="Genomic_DNA"/>
</dbReference>
<dbReference type="RefSeq" id="WP_015410333.1">
    <property type="nucleotide sequence ID" value="NC_020388.1"/>
</dbReference>
<organism evidence="2 3">
    <name type="scientific">Natronomonas moolapensis (strain DSM 18674 / CECT 7526 / JCM 14361 / 8.8.11)</name>
    <dbReference type="NCBI Taxonomy" id="268739"/>
    <lineage>
        <taxon>Archaea</taxon>
        <taxon>Methanobacteriati</taxon>
        <taxon>Methanobacteriota</taxon>
        <taxon>Stenosarchaea group</taxon>
        <taxon>Halobacteria</taxon>
        <taxon>Halobacteriales</taxon>
        <taxon>Natronomonadaceae</taxon>
        <taxon>Natronomonas</taxon>
    </lineage>
</organism>
<proteinExistence type="predicted"/>
<evidence type="ECO:0000313" key="3">
    <source>
        <dbReference type="Proteomes" id="UP000011867"/>
    </source>
</evidence>
<keyword evidence="1" id="KW-0472">Membrane</keyword>
<accession>M1XT51</accession>
<keyword evidence="3" id="KW-1185">Reference proteome</keyword>
<dbReference type="Proteomes" id="UP000011867">
    <property type="component" value="Chromosome"/>
</dbReference>
<keyword evidence="1" id="KW-0812">Transmembrane</keyword>
<protein>
    <submittedName>
        <fullName evidence="2">Uncharacterized protein</fullName>
    </submittedName>
</protein>
<feature type="transmembrane region" description="Helical" evidence="1">
    <location>
        <begin position="15"/>
        <end position="35"/>
    </location>
</feature>
<sequence length="52" mass="5582">MLELPLHTGAEHPNLTLVVLSSLLTFLAGLGLATYGDRVRAFVRTLTTDSAE</sequence>
<dbReference type="GeneID" id="55549466"/>
<keyword evidence="1" id="KW-1133">Transmembrane helix</keyword>
<reference evidence="2 3" key="1">
    <citation type="journal article" date="2013" name="Genome Announc.">
        <title>Genome of the haloarchaeon Natronomonas moolapensis, a neutrophilic member of a previously haloalkaliphilic genus.</title>
        <authorList>
            <person name="Dyall-Smith M.L."/>
            <person name="Pfeiffer F."/>
            <person name="Oberwinkler T."/>
            <person name="Klee K."/>
            <person name="Rampp M."/>
            <person name="Palm P."/>
            <person name="Gross K."/>
            <person name="Schuster S.C."/>
            <person name="Oesterhelt D."/>
        </authorList>
    </citation>
    <scope>NUCLEOTIDE SEQUENCE [LARGE SCALE GENOMIC DNA]</scope>
    <source>
        <strain evidence="3">DSM 18674 / JCM 14361 / 8.8.11</strain>
    </source>
</reference>
<evidence type="ECO:0000256" key="1">
    <source>
        <dbReference type="SAM" id="Phobius"/>
    </source>
</evidence>
<dbReference type="KEGG" id="nmo:Nmlp_3468"/>